<proteinExistence type="predicted"/>
<protein>
    <recommendedName>
        <fullName evidence="1">BTB domain-containing protein</fullName>
    </recommendedName>
</protein>
<keyword evidence="3" id="KW-1185">Reference proteome</keyword>
<dbReference type="EMBL" id="CAXLJM020000008">
    <property type="protein sequence ID" value="CAL8075708.1"/>
    <property type="molecule type" value="Genomic_DNA"/>
</dbReference>
<dbReference type="Pfam" id="PF00651">
    <property type="entry name" value="BTB"/>
    <property type="match status" value="1"/>
</dbReference>
<evidence type="ECO:0000313" key="3">
    <source>
        <dbReference type="Proteomes" id="UP001642540"/>
    </source>
</evidence>
<gene>
    <name evidence="2" type="ORF">ODALV1_LOCUS3262</name>
</gene>
<dbReference type="SUPFAM" id="SSF54695">
    <property type="entry name" value="POZ domain"/>
    <property type="match status" value="1"/>
</dbReference>
<accession>A0ABP1PSF8</accession>
<comment type="caution">
    <text evidence="2">The sequence shown here is derived from an EMBL/GenBank/DDBJ whole genome shotgun (WGS) entry which is preliminary data.</text>
</comment>
<dbReference type="PANTHER" id="PTHR24413">
    <property type="entry name" value="SPECKLE-TYPE POZ PROTEIN"/>
    <property type="match status" value="1"/>
</dbReference>
<organism evidence="2 3">
    <name type="scientific">Orchesella dallaii</name>
    <dbReference type="NCBI Taxonomy" id="48710"/>
    <lineage>
        <taxon>Eukaryota</taxon>
        <taxon>Metazoa</taxon>
        <taxon>Ecdysozoa</taxon>
        <taxon>Arthropoda</taxon>
        <taxon>Hexapoda</taxon>
        <taxon>Collembola</taxon>
        <taxon>Entomobryomorpha</taxon>
        <taxon>Entomobryoidea</taxon>
        <taxon>Orchesellidae</taxon>
        <taxon>Orchesellinae</taxon>
        <taxon>Orchesella</taxon>
    </lineage>
</organism>
<dbReference type="SMART" id="SM00225">
    <property type="entry name" value="BTB"/>
    <property type="match status" value="1"/>
</dbReference>
<dbReference type="InterPro" id="IPR000210">
    <property type="entry name" value="BTB/POZ_dom"/>
</dbReference>
<name>A0ABP1PSF8_9HEXA</name>
<dbReference type="CDD" id="cd18186">
    <property type="entry name" value="BTB_POZ_ZBTB_KLHL-like"/>
    <property type="match status" value="1"/>
</dbReference>
<dbReference type="InterPro" id="IPR011333">
    <property type="entry name" value="SKP1/BTB/POZ_sf"/>
</dbReference>
<feature type="domain" description="BTB" evidence="1">
    <location>
        <begin position="210"/>
        <end position="279"/>
    </location>
</feature>
<sequence length="392" mass="45054">MAPSKRKAYLLKDGETLFHFIGQNEKIRSETSVLYTANPTNFKAVPDEVYDDDQAVAIFMAIAQAAKSDEDATRIEIHAKYHTFYDQIRILTTAIFPKEFIEALSNIVAEPKISIQGTYKMLFYNTRKEDLEQIDDVAYDFSISDIELKEEHTYENFEGGIPMSDYYIKNGYSNSILNYSVILEWQDFSLDVENTQLSVLEKLFTDKPFVDCCIVASNGVEFKCHRNILSAHSDVLHVMLTSSGFTESETSTIKLEEMSEEGVRNLVSHMYGRELNLEKMKEKVAIELLRAAHMYNILPLETAMLRMLCLKPPNWFTMDNALTLYFFTVHVDRHQNLTEKMQSILKRNSQQLRTATAYKDLMEKQPKEAAELLMNLLELEASGKDNDVICKS</sequence>
<evidence type="ECO:0000259" key="1">
    <source>
        <dbReference type="PROSITE" id="PS50097"/>
    </source>
</evidence>
<dbReference type="Proteomes" id="UP001642540">
    <property type="component" value="Unassembled WGS sequence"/>
</dbReference>
<evidence type="ECO:0000313" key="2">
    <source>
        <dbReference type="EMBL" id="CAL8075708.1"/>
    </source>
</evidence>
<dbReference type="PROSITE" id="PS50097">
    <property type="entry name" value="BTB"/>
    <property type="match status" value="1"/>
</dbReference>
<dbReference type="Gene3D" id="3.30.710.10">
    <property type="entry name" value="Potassium Channel Kv1.1, Chain A"/>
    <property type="match status" value="1"/>
</dbReference>
<reference evidence="2 3" key="1">
    <citation type="submission" date="2024-08" db="EMBL/GenBank/DDBJ databases">
        <authorList>
            <person name="Cucini C."/>
            <person name="Frati F."/>
        </authorList>
    </citation>
    <scope>NUCLEOTIDE SEQUENCE [LARGE SCALE GENOMIC DNA]</scope>
</reference>